<comment type="caution">
    <text evidence="2">The sequence shown here is derived from an EMBL/GenBank/DDBJ whole genome shotgun (WGS) entry which is preliminary data.</text>
</comment>
<evidence type="ECO:0000313" key="3">
    <source>
        <dbReference type="Proteomes" id="UP000590564"/>
    </source>
</evidence>
<protein>
    <submittedName>
        <fullName evidence="2">Uncharacterized protein</fullName>
    </submittedName>
</protein>
<name>A0A7J9SDU1_METMI</name>
<organism evidence="2 3">
    <name type="scientific">Methanococcus maripaludis</name>
    <name type="common">Methanococcus deltae</name>
    <dbReference type="NCBI Taxonomy" id="39152"/>
    <lineage>
        <taxon>Archaea</taxon>
        <taxon>Methanobacteriati</taxon>
        <taxon>Methanobacteriota</taxon>
        <taxon>Methanomada group</taxon>
        <taxon>Methanococci</taxon>
        <taxon>Methanococcales</taxon>
        <taxon>Methanococcaceae</taxon>
        <taxon>Methanococcus</taxon>
    </lineage>
</organism>
<dbReference type="Proteomes" id="UP000590564">
    <property type="component" value="Unassembled WGS sequence"/>
</dbReference>
<gene>
    <name evidence="2" type="ORF">HNP96_001341</name>
</gene>
<reference evidence="2 3" key="1">
    <citation type="submission" date="2020-08" db="EMBL/GenBank/DDBJ databases">
        <title>Genomic Encyclopedia of Type Strains, Phase IV (KMG-V): Genome sequencing to study the core and pangenomes of soil and plant-associated prokaryotes.</title>
        <authorList>
            <person name="Whitman W."/>
        </authorList>
    </citation>
    <scope>NUCLEOTIDE SEQUENCE [LARGE SCALE GENOMIC DNA]</scope>
    <source>
        <strain evidence="2 3">D1</strain>
    </source>
</reference>
<keyword evidence="1" id="KW-1133">Transmembrane helix</keyword>
<keyword evidence="1" id="KW-0472">Membrane</keyword>
<keyword evidence="1" id="KW-0812">Transmembrane</keyword>
<feature type="transmembrane region" description="Helical" evidence="1">
    <location>
        <begin position="48"/>
        <end position="70"/>
    </location>
</feature>
<dbReference type="RefSeq" id="WP_184232003.1">
    <property type="nucleotide sequence ID" value="NZ_JACHED010000002.1"/>
</dbReference>
<sequence length="302" mass="35298">MENNSNSLLRKYFKFLLSIMISILIMVIIIIFIGFHLTGDTFWENNNLLMALSCVGSLMVAIASFSTSILTREQFLSNKKQRKQELKPIITPISSKVIVSSETEAKQFEHEQSFIKIKYPNENELSDIFEGIRIRLYNIGKYPAKNIRSRLKLDYIGFIKELNEYLDFPEDPLQLSLDKRDINNIGGEISIIDRLNKIYFKGRNKIEFKEKENNHFDAMIPTESIEYITISNSIIEPAIYAIFTKENKNFDVKHSVQLKLSYEDVEGTTYSENFKIKIKSNRIYDYTGKVQYELEFEVKNKN</sequence>
<feature type="transmembrane region" description="Helical" evidence="1">
    <location>
        <begin position="12"/>
        <end position="36"/>
    </location>
</feature>
<evidence type="ECO:0000256" key="1">
    <source>
        <dbReference type="SAM" id="Phobius"/>
    </source>
</evidence>
<dbReference type="AlphaFoldDB" id="A0A7J9SDU1"/>
<evidence type="ECO:0000313" key="2">
    <source>
        <dbReference type="EMBL" id="MBB6497300.1"/>
    </source>
</evidence>
<proteinExistence type="predicted"/>
<accession>A0A7J9SDU1</accession>
<dbReference type="EMBL" id="JACHED010000002">
    <property type="protein sequence ID" value="MBB6497300.1"/>
    <property type="molecule type" value="Genomic_DNA"/>
</dbReference>